<keyword evidence="2" id="KW-1185">Reference proteome</keyword>
<reference evidence="1 2" key="1">
    <citation type="journal article" date="2018" name="Nat. Genet.">
        <title>The Rosa genome provides new insights in the design of modern roses.</title>
        <authorList>
            <person name="Bendahmane M."/>
        </authorList>
    </citation>
    <scope>NUCLEOTIDE SEQUENCE [LARGE SCALE GENOMIC DNA]</scope>
    <source>
        <strain evidence="2">cv. Old Blush</strain>
    </source>
</reference>
<evidence type="ECO:0000313" key="1">
    <source>
        <dbReference type="EMBL" id="PRQ30879.1"/>
    </source>
</evidence>
<dbReference type="Gramene" id="PRQ30879">
    <property type="protein sequence ID" value="PRQ30879"/>
    <property type="gene ID" value="RchiOBHm_Chr5g0029401"/>
</dbReference>
<dbReference type="Proteomes" id="UP000238479">
    <property type="component" value="Chromosome 5"/>
</dbReference>
<name>A0A2P6Q9M0_ROSCH</name>
<comment type="caution">
    <text evidence="1">The sequence shown here is derived from an EMBL/GenBank/DDBJ whole genome shotgun (WGS) entry which is preliminary data.</text>
</comment>
<proteinExistence type="predicted"/>
<organism evidence="1 2">
    <name type="scientific">Rosa chinensis</name>
    <name type="common">China rose</name>
    <dbReference type="NCBI Taxonomy" id="74649"/>
    <lineage>
        <taxon>Eukaryota</taxon>
        <taxon>Viridiplantae</taxon>
        <taxon>Streptophyta</taxon>
        <taxon>Embryophyta</taxon>
        <taxon>Tracheophyta</taxon>
        <taxon>Spermatophyta</taxon>
        <taxon>Magnoliopsida</taxon>
        <taxon>eudicotyledons</taxon>
        <taxon>Gunneridae</taxon>
        <taxon>Pentapetalae</taxon>
        <taxon>rosids</taxon>
        <taxon>fabids</taxon>
        <taxon>Rosales</taxon>
        <taxon>Rosaceae</taxon>
        <taxon>Rosoideae</taxon>
        <taxon>Rosoideae incertae sedis</taxon>
        <taxon>Rosa</taxon>
    </lineage>
</organism>
<protein>
    <submittedName>
        <fullName evidence="1">Uncharacterized protein</fullName>
    </submittedName>
</protein>
<accession>A0A2P6Q9M0</accession>
<gene>
    <name evidence="1" type="ORF">RchiOBHm_Chr5g0029401</name>
</gene>
<dbReference type="AlphaFoldDB" id="A0A2P6Q9M0"/>
<dbReference type="EMBL" id="PDCK01000043">
    <property type="protein sequence ID" value="PRQ30879.1"/>
    <property type="molecule type" value="Genomic_DNA"/>
</dbReference>
<sequence>MVADLDFIYGETFSFRVKRTGKMKERRNWKGWKKRTNRSPRNLFLCRNGWYGKHCSTRECEKSQSFLASFATSNLSGDILV</sequence>
<evidence type="ECO:0000313" key="2">
    <source>
        <dbReference type="Proteomes" id="UP000238479"/>
    </source>
</evidence>